<gene>
    <name evidence="5" type="ORF">FOVG_17289</name>
</gene>
<dbReference type="EMBL" id="JH651016">
    <property type="protein sequence ID" value="EXA31388.1"/>
    <property type="molecule type" value="Genomic_DNA"/>
</dbReference>
<evidence type="ECO:0000256" key="2">
    <source>
        <dbReference type="SAM" id="SignalP"/>
    </source>
</evidence>
<feature type="compositionally biased region" description="Polar residues" evidence="1">
    <location>
        <begin position="411"/>
        <end position="426"/>
    </location>
</feature>
<reference evidence="5" key="2">
    <citation type="submission" date="2012-05" db="EMBL/GenBank/DDBJ databases">
        <title>Annotation of the Genome Sequence of Fusarium oxysporum HDV247.</title>
        <authorList>
            <consortium name="The Broad Institute Genomics Platform"/>
            <person name="Ma L.-J."/>
            <person name="Corby-Kistler H."/>
            <person name="Broz K."/>
            <person name="Gale L.R."/>
            <person name="Jonkers W."/>
            <person name="O'Donnell K."/>
            <person name="Ploetz R."/>
            <person name="Steinberg C."/>
            <person name="Schwartz D.C."/>
            <person name="VanEtten H."/>
            <person name="Zhou S."/>
            <person name="Young S.K."/>
            <person name="Zeng Q."/>
            <person name="Gargeya S."/>
            <person name="Fitzgerald M."/>
            <person name="Abouelleil A."/>
            <person name="Alvarado L."/>
            <person name="Chapman S.B."/>
            <person name="Gainer-Dewar J."/>
            <person name="Goldberg J."/>
            <person name="Griggs A."/>
            <person name="Gujja S."/>
            <person name="Hansen M."/>
            <person name="Howarth C."/>
            <person name="Imamovic A."/>
            <person name="Ireland A."/>
            <person name="Larimer J."/>
            <person name="McCowan C."/>
            <person name="Murphy C."/>
            <person name="Pearson M."/>
            <person name="Poon T.W."/>
            <person name="Priest M."/>
            <person name="Roberts A."/>
            <person name="Saif S."/>
            <person name="Shea T."/>
            <person name="Sykes S."/>
            <person name="Wortman J."/>
            <person name="Nusbaum C."/>
            <person name="Birren B."/>
        </authorList>
    </citation>
    <scope>NUCLEOTIDE SEQUENCE</scope>
    <source>
        <strain evidence="5">HDV247</strain>
    </source>
</reference>
<organism evidence="5">
    <name type="scientific">Fusarium oxysporum f. sp. pisi HDV247</name>
    <dbReference type="NCBI Taxonomy" id="1080344"/>
    <lineage>
        <taxon>Eukaryota</taxon>
        <taxon>Fungi</taxon>
        <taxon>Dikarya</taxon>
        <taxon>Ascomycota</taxon>
        <taxon>Pezizomycotina</taxon>
        <taxon>Sordariomycetes</taxon>
        <taxon>Hypocreomycetidae</taxon>
        <taxon>Hypocreales</taxon>
        <taxon>Nectriaceae</taxon>
        <taxon>Fusarium</taxon>
        <taxon>Fusarium oxysporum species complex</taxon>
    </lineage>
</organism>
<feature type="region of interest" description="Disordered" evidence="1">
    <location>
        <begin position="295"/>
        <end position="558"/>
    </location>
</feature>
<feature type="domain" description="DUF7908" evidence="4">
    <location>
        <begin position="162"/>
        <end position="279"/>
    </location>
</feature>
<dbReference type="OrthoDB" id="3563678at2759"/>
<evidence type="ECO:0000313" key="5">
    <source>
        <dbReference type="EMBL" id="EXA31388.1"/>
    </source>
</evidence>
<evidence type="ECO:0000259" key="3">
    <source>
        <dbReference type="Pfam" id="PF00024"/>
    </source>
</evidence>
<evidence type="ECO:0000256" key="1">
    <source>
        <dbReference type="SAM" id="MobiDB-lite"/>
    </source>
</evidence>
<dbReference type="Pfam" id="PF25485">
    <property type="entry name" value="DUF7908"/>
    <property type="match status" value="1"/>
</dbReference>
<keyword evidence="2" id="KW-0732">Signal</keyword>
<feature type="domain" description="Apple" evidence="3">
    <location>
        <begin position="595"/>
        <end position="633"/>
    </location>
</feature>
<dbReference type="AlphaFoldDB" id="W9NF62"/>
<name>W9NF62_FUSOX</name>
<evidence type="ECO:0000259" key="4">
    <source>
        <dbReference type="Pfam" id="PF25485"/>
    </source>
</evidence>
<feature type="compositionally biased region" description="Low complexity" evidence="1">
    <location>
        <begin position="295"/>
        <end position="344"/>
    </location>
</feature>
<dbReference type="Pfam" id="PF00024">
    <property type="entry name" value="PAN_1"/>
    <property type="match status" value="1"/>
</dbReference>
<evidence type="ECO:0008006" key="6">
    <source>
        <dbReference type="Google" id="ProtNLM"/>
    </source>
</evidence>
<dbReference type="Proteomes" id="UP000030751">
    <property type="component" value="Unassembled WGS sequence"/>
</dbReference>
<sequence length="643" mass="67261">MKSQILIWTLLGARGVLAEVDHGEMHVETRCITYLSTFLVPVSSPGQSNGRLTGPSSLQDIAGNSSVSVIQTESQSALRTVVASGTTEVSTSSGFESLSVESQLTQVQPGSETPITTEKITSTSSAVLESTFSTVSLVISTGIIEPPGRIVIFLIREPTPNTQKRSFNRRQNTDKRFVGNGSPDTCTYAESFNLAQEQLFIDGVPLFYNGQEYTELRARPGPPVGAVTRIFITSGRLLEIRNPDVPDGAGFCLARDGTVYVTFTSGPAGCVPIILEVYDKRQCQNGRLVGLDTTTSAAETATSTSKAISSGSSTNTEGSTMMTIRTTTTKTKTTAKDTSTAKSSYENATESSSISQYQSVAPISEPTTSSKASTAESSSASTSSSFTTGITTSEASTEPTVSSPVPRESSTEGVSLTTAPTLTSAVSTSSETEESTSIKPASSEKSETGTTSSEEITSSVEPETSTVESTTAASESETTTVQTATSTESTTLVISTSESTTSETSTSESNTLQSFTLQSTSSESTSSESTTNRPSTTIVQTTSNSPTTTTLGATPTNTDECTALSNPYIASNGDRFDLSCSSNVVFLSGGGSEQADLVDCLEDCSTDPGCEGVQYTKANQNCVFLVQKVGTVPNNAYDVAFRG</sequence>
<feature type="compositionally biased region" description="Low complexity" evidence="1">
    <location>
        <begin position="448"/>
        <end position="558"/>
    </location>
</feature>
<reference evidence="5" key="1">
    <citation type="submission" date="2011-10" db="EMBL/GenBank/DDBJ databases">
        <title>The Genome Sequence of Fusarium oxysporum HDV247.</title>
        <authorList>
            <consortium name="The Broad Institute Genome Sequencing Platform"/>
            <person name="Ma L.-J."/>
            <person name="Gale L.R."/>
            <person name="Schwartz D.C."/>
            <person name="Zhou S."/>
            <person name="Corby-Kistler H."/>
            <person name="Young S.K."/>
            <person name="Zeng Q."/>
            <person name="Gargeya S."/>
            <person name="Fitzgerald M."/>
            <person name="Haas B."/>
            <person name="Abouelleil A."/>
            <person name="Alvarado L."/>
            <person name="Arachchi H.M."/>
            <person name="Berlin A."/>
            <person name="Brown A."/>
            <person name="Chapman S.B."/>
            <person name="Chen Z."/>
            <person name="Dunbar C."/>
            <person name="Freedman E."/>
            <person name="Gearin G."/>
            <person name="Goldberg J."/>
            <person name="Griggs A."/>
            <person name="Gujja S."/>
            <person name="Heiman D."/>
            <person name="Howarth C."/>
            <person name="Larson L."/>
            <person name="Lui A."/>
            <person name="MacDonald P.J.P."/>
            <person name="Montmayeur A."/>
            <person name="Murphy C."/>
            <person name="Neiman D."/>
            <person name="Pearson M."/>
            <person name="Priest M."/>
            <person name="Roberts A."/>
            <person name="Saif S."/>
            <person name="Shea T."/>
            <person name="Shenoy N."/>
            <person name="Sisk P."/>
            <person name="Stolte C."/>
            <person name="Sykes S."/>
            <person name="Wortman J."/>
            <person name="Nusbaum C."/>
            <person name="Birren B."/>
        </authorList>
    </citation>
    <scope>NUCLEOTIDE SEQUENCE [LARGE SCALE GENOMIC DNA]</scope>
    <source>
        <strain evidence="5">HDV247</strain>
    </source>
</reference>
<protein>
    <recommendedName>
        <fullName evidence="6">Apple domain-containing protein</fullName>
    </recommendedName>
</protein>
<feature type="compositionally biased region" description="Polar residues" evidence="1">
    <location>
        <begin position="345"/>
        <end position="361"/>
    </location>
</feature>
<feature type="signal peptide" evidence="2">
    <location>
        <begin position="1"/>
        <end position="18"/>
    </location>
</feature>
<dbReference type="HOGENOM" id="CLU_008418_1_0_1"/>
<feature type="chain" id="PRO_5004926144" description="Apple domain-containing protein" evidence="2">
    <location>
        <begin position="19"/>
        <end position="643"/>
    </location>
</feature>
<feature type="compositionally biased region" description="Low complexity" evidence="1">
    <location>
        <begin position="364"/>
        <end position="394"/>
    </location>
</feature>
<accession>W9NF62</accession>
<dbReference type="InterPro" id="IPR057230">
    <property type="entry name" value="DUF7908"/>
</dbReference>
<dbReference type="InterPro" id="IPR003609">
    <property type="entry name" value="Pan_app"/>
</dbReference>
<proteinExistence type="predicted"/>